<dbReference type="RefSeq" id="WP_345195719.1">
    <property type="nucleotide sequence ID" value="NZ_BAABFL010000287.1"/>
</dbReference>
<name>A0ABP8V0L2_9GAMM</name>
<evidence type="ECO:0000313" key="1">
    <source>
        <dbReference type="EMBL" id="GAA4649738.1"/>
    </source>
</evidence>
<evidence type="ECO:0000313" key="2">
    <source>
        <dbReference type="Proteomes" id="UP001500604"/>
    </source>
</evidence>
<sequence>MTGLKKAIFGLTFFTLLLGGCSNVKTIPLSDTARQSVAEVMVSPSVTVTPDVFYNGPYESAEFALGGLVGAAVGQAGQNSRVRIENTMKASDIGAIFTKAFRQQLQASGTFNLVEREAANTGVFSFEIRLYGLGQTQGFSHTLYPLLGVKGTLTDSEGRILWQQYADITPLNSQNTLGYDMNVYLQDPARVSEVFQNASTVISRQFMEAL</sequence>
<accession>A0ABP8V0L2</accession>
<dbReference type="Proteomes" id="UP001500604">
    <property type="component" value="Unassembled WGS sequence"/>
</dbReference>
<dbReference type="PROSITE" id="PS51257">
    <property type="entry name" value="PROKAR_LIPOPROTEIN"/>
    <property type="match status" value="1"/>
</dbReference>
<organism evidence="1 2">
    <name type="scientific">Kistimonas scapharcae</name>
    <dbReference type="NCBI Taxonomy" id="1036133"/>
    <lineage>
        <taxon>Bacteria</taxon>
        <taxon>Pseudomonadati</taxon>
        <taxon>Pseudomonadota</taxon>
        <taxon>Gammaproteobacteria</taxon>
        <taxon>Oceanospirillales</taxon>
        <taxon>Endozoicomonadaceae</taxon>
        <taxon>Kistimonas</taxon>
    </lineage>
</organism>
<dbReference type="EMBL" id="BAABFL010000287">
    <property type="protein sequence ID" value="GAA4649738.1"/>
    <property type="molecule type" value="Genomic_DNA"/>
</dbReference>
<keyword evidence="2" id="KW-1185">Reference proteome</keyword>
<protein>
    <submittedName>
        <fullName evidence="1">Uncharacterized protein</fullName>
    </submittedName>
</protein>
<reference evidence="2" key="1">
    <citation type="journal article" date="2019" name="Int. J. Syst. Evol. Microbiol.">
        <title>The Global Catalogue of Microorganisms (GCM) 10K type strain sequencing project: providing services to taxonomists for standard genome sequencing and annotation.</title>
        <authorList>
            <consortium name="The Broad Institute Genomics Platform"/>
            <consortium name="The Broad Institute Genome Sequencing Center for Infectious Disease"/>
            <person name="Wu L."/>
            <person name="Ma J."/>
        </authorList>
    </citation>
    <scope>NUCLEOTIDE SEQUENCE [LARGE SCALE GENOMIC DNA]</scope>
    <source>
        <strain evidence="2">JCM 17805</strain>
    </source>
</reference>
<comment type="caution">
    <text evidence="1">The sequence shown here is derived from an EMBL/GenBank/DDBJ whole genome shotgun (WGS) entry which is preliminary data.</text>
</comment>
<proteinExistence type="predicted"/>
<gene>
    <name evidence="1" type="ORF">GCM10023116_20180</name>
</gene>